<keyword evidence="7" id="KW-0067">ATP-binding</keyword>
<accession>A0A6J4SMR5</accession>
<sequence length="585" mass="60271">MSAATQSSLPGRSAGAVSAAVARELDGLDLVERVATAGRVLAYVVAGLPLVAGAAVLLIVGGAAGLLLLPVWVGIPILTLTGEVGRRYAVAERWLANRLLYARIPRLHRQAPAGRLPWPGLRVTLRSAGLARTVVLLAVRLPVALVTVAAALLTMALVAGLVALAVQGLGGAAGRFLGPLALGPLTAVGVLALAVPAGVVGLAALGALATALRHLARALLAARAPAEGPVREVLAESLGDRSLAIAYWLPEREIFVDEQGERVEMPAPGSGRTWTSVDRGGRRVAAIVHEADLDAGPELVQAAAAGAALALDNEHLKADLRARLEELRASRARIVEAADEARRRLERDLHDGAQQQLVALALEMRLLKRKALGDGETTALVERASQKLAAALEELRELARGIHPAILTDRGLGPALQALTRRFPLEVDCGIDFEGRSSPAVEAAAYFVVTESLTNVAKYAHANEVRVRVEQVGDHLEVLVEDDGIGGADPSRGSGLGGLADRLGAVDGTLLVDSPPGRGTRVRARVPWRPALAETLGSGRGAAPPLDAPRAVPANGADATAPAPAQAQADLPGADGSGSAPGRST</sequence>
<feature type="transmembrane region" description="Helical" evidence="11">
    <location>
        <begin position="66"/>
        <end position="85"/>
    </location>
</feature>
<evidence type="ECO:0000256" key="6">
    <source>
        <dbReference type="ARBA" id="ARBA00022777"/>
    </source>
</evidence>
<evidence type="ECO:0000256" key="11">
    <source>
        <dbReference type="SAM" id="Phobius"/>
    </source>
</evidence>
<dbReference type="EMBL" id="CADCVU010000088">
    <property type="protein sequence ID" value="CAA9496387.1"/>
    <property type="molecule type" value="Genomic_DNA"/>
</dbReference>
<keyword evidence="6 13" id="KW-0418">Kinase</keyword>
<evidence type="ECO:0000256" key="2">
    <source>
        <dbReference type="ARBA" id="ARBA00012438"/>
    </source>
</evidence>
<dbReference type="GO" id="GO:0046983">
    <property type="term" value="F:protein dimerization activity"/>
    <property type="evidence" value="ECO:0007669"/>
    <property type="project" value="InterPro"/>
</dbReference>
<evidence type="ECO:0000256" key="9">
    <source>
        <dbReference type="SAM" id="Coils"/>
    </source>
</evidence>
<dbReference type="Gene3D" id="1.20.5.1930">
    <property type="match status" value="1"/>
</dbReference>
<evidence type="ECO:0000256" key="1">
    <source>
        <dbReference type="ARBA" id="ARBA00000085"/>
    </source>
</evidence>
<dbReference type="InterPro" id="IPR050482">
    <property type="entry name" value="Sensor_HK_TwoCompSys"/>
</dbReference>
<dbReference type="SUPFAM" id="SSF55874">
    <property type="entry name" value="ATPase domain of HSP90 chaperone/DNA topoisomerase II/histidine kinase"/>
    <property type="match status" value="1"/>
</dbReference>
<feature type="compositionally biased region" description="Low complexity" evidence="10">
    <location>
        <begin position="551"/>
        <end position="574"/>
    </location>
</feature>
<keyword evidence="11" id="KW-1133">Transmembrane helix</keyword>
<dbReference type="InterPro" id="IPR003594">
    <property type="entry name" value="HATPase_dom"/>
</dbReference>
<dbReference type="PANTHER" id="PTHR24421">
    <property type="entry name" value="NITRATE/NITRITE SENSOR PROTEIN NARX-RELATED"/>
    <property type="match status" value="1"/>
</dbReference>
<dbReference type="PANTHER" id="PTHR24421:SF10">
    <property type="entry name" value="NITRATE_NITRITE SENSOR PROTEIN NARQ"/>
    <property type="match status" value="1"/>
</dbReference>
<name>A0A6J4SMR5_9ACTN</name>
<feature type="transmembrane region" description="Helical" evidence="11">
    <location>
        <begin position="141"/>
        <end position="166"/>
    </location>
</feature>
<evidence type="ECO:0000259" key="12">
    <source>
        <dbReference type="SMART" id="SM00387"/>
    </source>
</evidence>
<keyword evidence="4" id="KW-0808">Transferase</keyword>
<dbReference type="EC" id="2.7.13.3" evidence="2"/>
<feature type="region of interest" description="Disordered" evidence="10">
    <location>
        <begin position="535"/>
        <end position="585"/>
    </location>
</feature>
<dbReference type="Pfam" id="PF13796">
    <property type="entry name" value="Sensor"/>
    <property type="match status" value="1"/>
</dbReference>
<dbReference type="InterPro" id="IPR036890">
    <property type="entry name" value="HATPase_C_sf"/>
</dbReference>
<dbReference type="AlphaFoldDB" id="A0A6J4SMR5"/>
<comment type="catalytic activity">
    <reaction evidence="1">
        <text>ATP + protein L-histidine = ADP + protein N-phospho-L-histidine.</text>
        <dbReference type="EC" id="2.7.13.3"/>
    </reaction>
</comment>
<keyword evidence="9" id="KW-0175">Coiled coil</keyword>
<dbReference type="GO" id="GO:0000155">
    <property type="term" value="F:phosphorelay sensor kinase activity"/>
    <property type="evidence" value="ECO:0007669"/>
    <property type="project" value="InterPro"/>
</dbReference>
<keyword evidence="5" id="KW-0547">Nucleotide-binding</keyword>
<dbReference type="GO" id="GO:0005524">
    <property type="term" value="F:ATP binding"/>
    <property type="evidence" value="ECO:0007669"/>
    <property type="project" value="UniProtKB-KW"/>
</dbReference>
<keyword evidence="8" id="KW-0902">Two-component regulatory system</keyword>
<dbReference type="CDD" id="cd16917">
    <property type="entry name" value="HATPase_UhpB-NarQ-NarX-like"/>
    <property type="match status" value="1"/>
</dbReference>
<keyword evidence="3" id="KW-0597">Phosphoprotein</keyword>
<dbReference type="Gene3D" id="3.30.565.10">
    <property type="entry name" value="Histidine kinase-like ATPase, C-terminal domain"/>
    <property type="match status" value="1"/>
</dbReference>
<organism evidence="13">
    <name type="scientific">uncultured Solirubrobacterales bacterium</name>
    <dbReference type="NCBI Taxonomy" id="768556"/>
    <lineage>
        <taxon>Bacteria</taxon>
        <taxon>Bacillati</taxon>
        <taxon>Actinomycetota</taxon>
        <taxon>Thermoleophilia</taxon>
        <taxon>Solirubrobacterales</taxon>
        <taxon>environmental samples</taxon>
    </lineage>
</organism>
<dbReference type="Pfam" id="PF02518">
    <property type="entry name" value="HATPase_c"/>
    <property type="match status" value="1"/>
</dbReference>
<feature type="transmembrane region" description="Helical" evidence="11">
    <location>
        <begin position="40"/>
        <end position="60"/>
    </location>
</feature>
<dbReference type="Pfam" id="PF07730">
    <property type="entry name" value="HisKA_3"/>
    <property type="match status" value="1"/>
</dbReference>
<feature type="transmembrane region" description="Helical" evidence="11">
    <location>
        <begin position="186"/>
        <end position="209"/>
    </location>
</feature>
<evidence type="ECO:0000256" key="10">
    <source>
        <dbReference type="SAM" id="MobiDB-lite"/>
    </source>
</evidence>
<dbReference type="InterPro" id="IPR025828">
    <property type="entry name" value="Put_sensor_dom"/>
</dbReference>
<evidence type="ECO:0000256" key="5">
    <source>
        <dbReference type="ARBA" id="ARBA00022741"/>
    </source>
</evidence>
<dbReference type="SMART" id="SM00387">
    <property type="entry name" value="HATPase_c"/>
    <property type="match status" value="1"/>
</dbReference>
<evidence type="ECO:0000256" key="4">
    <source>
        <dbReference type="ARBA" id="ARBA00022679"/>
    </source>
</evidence>
<dbReference type="GO" id="GO:0016020">
    <property type="term" value="C:membrane"/>
    <property type="evidence" value="ECO:0007669"/>
    <property type="project" value="InterPro"/>
</dbReference>
<feature type="domain" description="Histidine kinase/HSP90-like ATPase" evidence="12">
    <location>
        <begin position="440"/>
        <end position="530"/>
    </location>
</feature>
<keyword evidence="11" id="KW-0812">Transmembrane</keyword>
<gene>
    <name evidence="13" type="ORF">AVDCRST_MAG45-1032</name>
</gene>
<proteinExistence type="predicted"/>
<feature type="coiled-coil region" evidence="9">
    <location>
        <begin position="317"/>
        <end position="401"/>
    </location>
</feature>
<evidence type="ECO:0000256" key="3">
    <source>
        <dbReference type="ARBA" id="ARBA00022553"/>
    </source>
</evidence>
<evidence type="ECO:0000256" key="8">
    <source>
        <dbReference type="ARBA" id="ARBA00023012"/>
    </source>
</evidence>
<keyword evidence="11" id="KW-0472">Membrane</keyword>
<evidence type="ECO:0000256" key="7">
    <source>
        <dbReference type="ARBA" id="ARBA00022840"/>
    </source>
</evidence>
<protein>
    <recommendedName>
        <fullName evidence="2">histidine kinase</fullName>
        <ecNumber evidence="2">2.7.13.3</ecNumber>
    </recommendedName>
</protein>
<reference evidence="13" key="1">
    <citation type="submission" date="2020-02" db="EMBL/GenBank/DDBJ databases">
        <authorList>
            <person name="Meier V. D."/>
        </authorList>
    </citation>
    <scope>NUCLEOTIDE SEQUENCE</scope>
    <source>
        <strain evidence="13">AVDCRST_MAG45</strain>
    </source>
</reference>
<dbReference type="InterPro" id="IPR011712">
    <property type="entry name" value="Sig_transdc_His_kin_sub3_dim/P"/>
</dbReference>
<evidence type="ECO:0000313" key="13">
    <source>
        <dbReference type="EMBL" id="CAA9496387.1"/>
    </source>
</evidence>